<keyword evidence="1" id="KW-0547">Nucleotide-binding</keyword>
<keyword evidence="6" id="KW-1185">Reference proteome</keyword>
<dbReference type="InterPro" id="IPR017871">
    <property type="entry name" value="ABC_transporter-like_CS"/>
</dbReference>
<feature type="coiled-coil region" evidence="3">
    <location>
        <begin position="194"/>
        <end position="246"/>
    </location>
</feature>
<evidence type="ECO:0000259" key="4">
    <source>
        <dbReference type="PROSITE" id="PS50893"/>
    </source>
</evidence>
<dbReference type="GO" id="GO:0016887">
    <property type="term" value="F:ATP hydrolysis activity"/>
    <property type="evidence" value="ECO:0007669"/>
    <property type="project" value="InterPro"/>
</dbReference>
<comment type="caution">
    <text evidence="5">The sequence shown here is derived from an EMBL/GenBank/DDBJ whole genome shotgun (WGS) entry which is preliminary data.</text>
</comment>
<dbReference type="NCBIfam" id="NF000355">
    <property type="entry name" value="ribo_prot_ABC_F"/>
    <property type="match status" value="1"/>
</dbReference>
<dbReference type="InterPro" id="IPR003593">
    <property type="entry name" value="AAA+_ATPase"/>
</dbReference>
<dbReference type="EMBL" id="LGSS01000008">
    <property type="protein sequence ID" value="KNF08256.1"/>
    <property type="molecule type" value="Genomic_DNA"/>
</dbReference>
<sequence>MLFRGGIVMISINHITKYINEKKIIDDVSFNIYEGDKTGLIGINGVGKSTLLNMIIGKDSYYSGSIRVKGQIGYLPQDLSSDKEKTVEEFLEKYTNDKGISTILKNLNIKSKYNQQLKSLSGGEKTRVYLAKAILSKANILILDEPTNHLDSDGIQWLSEFISKFHGCVLIVSHDRYFLDQTVTNILELDEGNIKEYKGNYSNYKRTKDKELEKQAIEYEKYKKERKRLEIAARKQMERANKYNNMSQNDFYRGKAATIAKKSKAIASRIEKLDKVEKPKEVTGLNISFDNQKNKVGNILIKGENIKKTYNDLLFKNVNFEITRGKRIGIIGKNGVGKTTLLKGIIGSEELEGNLYISPSTKMGYFSQELKNLNENLSILDEMRKHCSNQSYIRTLLGCMLFKGEDIFKKIGDLSFGERVRVAFLKLVLEGNNLLVLDEPTNFLDITSREKIEEILIDYEGAILFVSHDQYFVEKMAEEIWEIEDNKLNRYLGDYEYYLSKKIDRNENQNLKKEQILNLEMELSSISFKLNLCKEEEKEELEKRYFEISKKLNQLKR</sequence>
<dbReference type="InterPro" id="IPR032781">
    <property type="entry name" value="ABC_tran_Xtn"/>
</dbReference>
<dbReference type="InterPro" id="IPR051309">
    <property type="entry name" value="ABCF_ATPase"/>
</dbReference>
<dbReference type="GO" id="GO:0005524">
    <property type="term" value="F:ATP binding"/>
    <property type="evidence" value="ECO:0007669"/>
    <property type="project" value="UniProtKB-KW"/>
</dbReference>
<gene>
    <name evidence="5" type="ORF">CLPU_8c00210</name>
</gene>
<dbReference type="PANTHER" id="PTHR42855">
    <property type="entry name" value="ABC TRANSPORTER ATP-BINDING SUBUNIT"/>
    <property type="match status" value="1"/>
</dbReference>
<feature type="domain" description="ABC transporter" evidence="4">
    <location>
        <begin position="294"/>
        <end position="510"/>
    </location>
</feature>
<dbReference type="FunFam" id="3.40.50.300:FF:000011">
    <property type="entry name" value="Putative ABC transporter ATP-binding component"/>
    <property type="match status" value="1"/>
</dbReference>
<protein>
    <submittedName>
        <fullName evidence="5">ATPase component of ABC transporter</fullName>
    </submittedName>
</protein>
<dbReference type="PROSITE" id="PS00211">
    <property type="entry name" value="ABC_TRANSPORTER_1"/>
    <property type="match status" value="1"/>
</dbReference>
<evidence type="ECO:0000256" key="3">
    <source>
        <dbReference type="SAM" id="Coils"/>
    </source>
</evidence>
<keyword evidence="3" id="KW-0175">Coiled coil</keyword>
<dbReference type="Pfam" id="PF12848">
    <property type="entry name" value="ABC_tran_Xtn"/>
    <property type="match status" value="1"/>
</dbReference>
<dbReference type="Proteomes" id="UP000037267">
    <property type="component" value="Unassembled WGS sequence"/>
</dbReference>
<evidence type="ECO:0000313" key="6">
    <source>
        <dbReference type="Proteomes" id="UP000037267"/>
    </source>
</evidence>
<reference evidence="6" key="1">
    <citation type="submission" date="2015-07" db="EMBL/GenBank/DDBJ databases">
        <title>Draft genome sequence of the purine-degrading Gottschalkia purinilyticum DSM 1384 (formerly Clostridium purinilyticum).</title>
        <authorList>
            <person name="Poehlein A."/>
            <person name="Schiel-Bengelsdorf B."/>
            <person name="Bengelsdorf F.R."/>
            <person name="Daniel R."/>
            <person name="Duerre P."/>
        </authorList>
    </citation>
    <scope>NUCLEOTIDE SEQUENCE [LARGE SCALE GENOMIC DNA]</scope>
    <source>
        <strain evidence="6">DSM 1384</strain>
    </source>
</reference>
<dbReference type="AlphaFoldDB" id="A0A0L0W9X7"/>
<evidence type="ECO:0000256" key="2">
    <source>
        <dbReference type="ARBA" id="ARBA00022840"/>
    </source>
</evidence>
<dbReference type="InterPro" id="IPR003439">
    <property type="entry name" value="ABC_transporter-like_ATP-bd"/>
</dbReference>
<evidence type="ECO:0000256" key="1">
    <source>
        <dbReference type="ARBA" id="ARBA00022741"/>
    </source>
</evidence>
<keyword evidence="2" id="KW-0067">ATP-binding</keyword>
<organism evidence="5 6">
    <name type="scientific">Gottschalkia purinilytica</name>
    <name type="common">Clostridium purinilyticum</name>
    <dbReference type="NCBI Taxonomy" id="1503"/>
    <lineage>
        <taxon>Bacteria</taxon>
        <taxon>Bacillati</taxon>
        <taxon>Bacillota</taxon>
        <taxon>Tissierellia</taxon>
        <taxon>Tissierellales</taxon>
        <taxon>Gottschalkiaceae</taxon>
        <taxon>Gottschalkia</taxon>
    </lineage>
</organism>
<feature type="domain" description="ABC transporter" evidence="4">
    <location>
        <begin position="10"/>
        <end position="216"/>
    </location>
</feature>
<dbReference type="PANTHER" id="PTHR42855:SF2">
    <property type="entry name" value="DRUG RESISTANCE ABC TRANSPORTER,ATP-BINDING PROTEIN"/>
    <property type="match status" value="1"/>
</dbReference>
<dbReference type="STRING" id="1503.CLPU_8c00210"/>
<dbReference type="SMART" id="SM00382">
    <property type="entry name" value="AAA"/>
    <property type="match status" value="2"/>
</dbReference>
<dbReference type="SUPFAM" id="SSF52540">
    <property type="entry name" value="P-loop containing nucleoside triphosphate hydrolases"/>
    <property type="match status" value="2"/>
</dbReference>
<name>A0A0L0W9X7_GOTPU</name>
<dbReference type="Pfam" id="PF00005">
    <property type="entry name" value="ABC_tran"/>
    <property type="match status" value="2"/>
</dbReference>
<accession>A0A0L0W9X7</accession>
<proteinExistence type="predicted"/>
<dbReference type="PROSITE" id="PS50893">
    <property type="entry name" value="ABC_TRANSPORTER_2"/>
    <property type="match status" value="2"/>
</dbReference>
<evidence type="ECO:0000313" key="5">
    <source>
        <dbReference type="EMBL" id="KNF08256.1"/>
    </source>
</evidence>
<dbReference type="CDD" id="cd03221">
    <property type="entry name" value="ABCF_EF-3"/>
    <property type="match status" value="2"/>
</dbReference>
<dbReference type="InterPro" id="IPR027417">
    <property type="entry name" value="P-loop_NTPase"/>
</dbReference>
<dbReference type="Gene3D" id="3.40.50.300">
    <property type="entry name" value="P-loop containing nucleotide triphosphate hydrolases"/>
    <property type="match status" value="2"/>
</dbReference>